<organism evidence="16">
    <name type="scientific">Tetraodon nigroviridis</name>
    <name type="common">Spotted green pufferfish</name>
    <name type="synonym">Chelonodon nigroviridis</name>
    <dbReference type="NCBI Taxonomy" id="99883"/>
    <lineage>
        <taxon>Eukaryota</taxon>
        <taxon>Metazoa</taxon>
        <taxon>Chordata</taxon>
        <taxon>Craniata</taxon>
        <taxon>Vertebrata</taxon>
        <taxon>Euteleostomi</taxon>
        <taxon>Actinopterygii</taxon>
        <taxon>Neopterygii</taxon>
        <taxon>Teleostei</taxon>
        <taxon>Neoteleostei</taxon>
        <taxon>Acanthomorphata</taxon>
        <taxon>Eupercaria</taxon>
        <taxon>Tetraodontiformes</taxon>
        <taxon>Tetradontoidea</taxon>
        <taxon>Tetraodontidae</taxon>
        <taxon>Tetraodon</taxon>
    </lineage>
</organism>
<dbReference type="SMART" id="SM00145">
    <property type="entry name" value="PI3Ka"/>
    <property type="match status" value="1"/>
</dbReference>
<dbReference type="InterPro" id="IPR015433">
    <property type="entry name" value="PI3/4_kinase"/>
</dbReference>
<dbReference type="SMART" id="SM00146">
    <property type="entry name" value="PI3Kc"/>
    <property type="match status" value="1"/>
</dbReference>
<dbReference type="InterPro" id="IPR018936">
    <property type="entry name" value="PI3/4_kinase_CS"/>
</dbReference>
<dbReference type="Gene3D" id="3.30.1010.10">
    <property type="entry name" value="Phosphatidylinositol 3-kinase Catalytic Subunit, Chain A, domain 4"/>
    <property type="match status" value="1"/>
</dbReference>
<evidence type="ECO:0000256" key="4">
    <source>
        <dbReference type="ARBA" id="ARBA00012010"/>
    </source>
</evidence>
<keyword evidence="5" id="KW-0808">Transferase</keyword>
<dbReference type="PROSITE" id="PS50290">
    <property type="entry name" value="PI3_4_KINASE_3"/>
    <property type="match status" value="1"/>
</dbReference>
<dbReference type="SUPFAM" id="SSF48371">
    <property type="entry name" value="ARM repeat"/>
    <property type="match status" value="1"/>
</dbReference>
<dbReference type="InterPro" id="IPR035892">
    <property type="entry name" value="C2_domain_sf"/>
</dbReference>
<dbReference type="Gene3D" id="3.10.20.770">
    <property type="match status" value="1"/>
</dbReference>
<comment type="similarity">
    <text evidence="3">Belongs to the CTNNBIP1 family.</text>
</comment>
<dbReference type="InterPro" id="IPR003113">
    <property type="entry name" value="PI3K_ABD"/>
</dbReference>
<dbReference type="Gene3D" id="1.10.10.490">
    <property type="entry name" value="Beta-catenin-interacting ICAT"/>
    <property type="match status" value="1"/>
</dbReference>
<proteinExistence type="inferred from homology"/>
<dbReference type="KEGG" id="tng:GSTEN00028231G001"/>
<dbReference type="FunFam" id="3.10.20.770:FF:000002">
    <property type="entry name" value="Phosphatidylinositol 4,5-bisphosphate 3-kinase catalytic subunit"/>
    <property type="match status" value="1"/>
</dbReference>
<evidence type="ECO:0000256" key="6">
    <source>
        <dbReference type="ARBA" id="ARBA00022741"/>
    </source>
</evidence>
<dbReference type="SMART" id="SM00143">
    <property type="entry name" value="PI3K_p85B"/>
    <property type="match status" value="1"/>
</dbReference>
<feature type="domain" description="PI3K-ABD" evidence="12">
    <location>
        <begin position="16"/>
        <end position="105"/>
    </location>
</feature>
<keyword evidence="8" id="KW-0067">ATP-binding</keyword>
<dbReference type="InterPro" id="IPR001263">
    <property type="entry name" value="PI3K_accessory_dom"/>
</dbReference>
<dbReference type="FunFam" id="2.60.40.150:FF:000046">
    <property type="entry name" value="Phosphatidylinositol 4,5-bisphosphate 3-kinase catalytic subunit"/>
    <property type="match status" value="1"/>
</dbReference>
<dbReference type="InterPro" id="IPR011009">
    <property type="entry name" value="Kinase-like_dom_sf"/>
</dbReference>
<evidence type="ECO:0000256" key="5">
    <source>
        <dbReference type="ARBA" id="ARBA00022679"/>
    </source>
</evidence>
<dbReference type="SUPFAM" id="SSF56112">
    <property type="entry name" value="Protein kinase-like (PK-like)"/>
    <property type="match status" value="1"/>
</dbReference>
<dbReference type="GO" id="GO:0005942">
    <property type="term" value="C:phosphatidylinositol 3-kinase complex"/>
    <property type="evidence" value="ECO:0007669"/>
    <property type="project" value="TreeGrafter"/>
</dbReference>
<dbReference type="InterPro" id="IPR009428">
    <property type="entry name" value="ICAT_dom"/>
</dbReference>
<dbReference type="Gene3D" id="2.60.40.150">
    <property type="entry name" value="C2 domain"/>
    <property type="match status" value="1"/>
</dbReference>
<dbReference type="UniPathway" id="UPA00220"/>
<dbReference type="InterPro" id="IPR002420">
    <property type="entry name" value="PI3K-type_C2_dom"/>
</dbReference>
<dbReference type="PROSITE" id="PS00915">
    <property type="entry name" value="PI3_4_KINASE_1"/>
    <property type="match status" value="1"/>
</dbReference>
<dbReference type="InterPro" id="IPR042236">
    <property type="entry name" value="PI3K_accessory_sf"/>
</dbReference>
<feature type="compositionally biased region" description="Low complexity" evidence="10">
    <location>
        <begin position="974"/>
        <end position="991"/>
    </location>
</feature>
<dbReference type="InterPro" id="IPR016024">
    <property type="entry name" value="ARM-type_fold"/>
</dbReference>
<gene>
    <name evidence="16" type="ORF">GSTENG00028231001</name>
</gene>
<dbReference type="GO" id="GO:0008013">
    <property type="term" value="F:beta-catenin binding"/>
    <property type="evidence" value="ECO:0007669"/>
    <property type="project" value="InterPro"/>
</dbReference>
<accession>Q4RVP5</accession>
<feature type="domain" description="PI3K/PI4K catalytic" evidence="11">
    <location>
        <begin position="683"/>
        <end position="964"/>
    </location>
</feature>
<dbReference type="FunFam" id="1.10.1070.11:FF:000001">
    <property type="entry name" value="Phosphatidylinositol 4,5-bisphosphate 3-kinase catalytic subunit"/>
    <property type="match status" value="1"/>
</dbReference>
<dbReference type="GO" id="GO:0016303">
    <property type="term" value="F:1-phosphatidylinositol-3-kinase activity"/>
    <property type="evidence" value="ECO:0007669"/>
    <property type="project" value="TreeGrafter"/>
</dbReference>
<dbReference type="GO" id="GO:0043491">
    <property type="term" value="P:phosphatidylinositol 3-kinase/protein kinase B signal transduction"/>
    <property type="evidence" value="ECO:0007669"/>
    <property type="project" value="TreeGrafter"/>
</dbReference>
<dbReference type="Gene3D" id="1.25.40.70">
    <property type="entry name" value="Phosphatidylinositol 3-kinase, accessory domain (PIK)"/>
    <property type="match status" value="1"/>
</dbReference>
<dbReference type="InterPro" id="IPR036911">
    <property type="entry name" value="ICAT_sf"/>
</dbReference>
<dbReference type="PROSITE" id="PS51545">
    <property type="entry name" value="PIK_HELICAL"/>
    <property type="match status" value="1"/>
</dbReference>
<dbReference type="Pfam" id="PF00454">
    <property type="entry name" value="PI3_PI4_kinase"/>
    <property type="match status" value="1"/>
</dbReference>
<feature type="domain" description="C2 PI3K-type" evidence="15">
    <location>
        <begin position="332"/>
        <end position="497"/>
    </location>
</feature>
<dbReference type="Pfam" id="PF00613">
    <property type="entry name" value="PI3Ka"/>
    <property type="match status" value="1"/>
</dbReference>
<dbReference type="OrthoDB" id="67688at2759"/>
<evidence type="ECO:0000259" key="12">
    <source>
        <dbReference type="PROSITE" id="PS51544"/>
    </source>
</evidence>
<dbReference type="PANTHER" id="PTHR10048:SF35">
    <property type="entry name" value="PHOSPHATIDYLINOSITOL 4,5-BISPHOSPHATE 3-KINASE CATALYTIC SUBUNIT DELTA ISOFORM"/>
    <property type="match status" value="1"/>
</dbReference>
<dbReference type="GO" id="GO:0046934">
    <property type="term" value="F:1-phosphatidylinositol-4,5-bisphosphate 3-kinase activity"/>
    <property type="evidence" value="ECO:0007669"/>
    <property type="project" value="UniProtKB-EC"/>
</dbReference>
<sequence>MPPGKYGMQEEWEKEGDQRIMMDFLLPTGIFLKFPVSRNDTIKIIKKMVWKNAQNEALYAALGDPDAYVFTCINQTAEREELEEESRRISDVRPFMCFLRLVAREGDRVEKLTNTQISQLTGKGLHEFEAQKNHEVDEFRAKMRAFCEEKAQERQMLPWLEWMEYNFPCDLEPCCSPVDCGATKSKNTKIFINVKFEACDESFMLQQDPQDLPVALMKAALKKKATVFRSVRQEPEDYTLQVNGRWEFIYGRHPLSQFKVSGHEHPYAQCPQYIFSCLRNGQNPHLTMVHHSTIRKHQEEQGHMCSQVYKGRSQSRPPPLPLKKNTSSLWSINEPFYIRLLHGSRVNAAEGMKLVVQAGLFHGSELLCKVVTSSEVAVCSEPVWDQRLEFDISVSDLPRMSRLCFALYAVIEKNKKPRGTKKKNKKAVGAFKVQLDCPIAWVNTMVFDYKDQLKTGEFLLSTWPSVPDDKGDLLNPMGTVEKNPNVDSAAGLLIHFPNVRPHPLYYPSPEKILKQPQLLLFTFGACLCSLQHMKLKEIMDNKNYTEIFEDEKELLWKLRDDELLQYLIQLVQVLKYESYLDCDLTTFLLERALSNSRIGHFLFWHLNLMLEAYCRGNIWHIKLLIKQNEALLKMKTLSDIVKTGSQKMTVDDLKLCIKQESYVETLSDLLSPLNPSVFLAEICADKCRFMDSKMKPLWLMYKSPWAQGDMMGIIFKNGDDLRQDMLTLQMIRLMENLWKKEGLDLRMIPYGCLSTGDKMGLIEVVKNSDTIANIQRNSSNSAATAAFNKDALLNWLKSKNPEGKLEKAIEEFTLSCAGYCVATYVLGIGDRHNDNIMIRETGQLFHIDFGHFLGNFKRKLGINRERVPFILTYDFVHVIQQGRTNNSEKFERFREYCERAYKILCRNGMLFVNLFAMMKAAGLPELTSSKDIQYLKDSLALGKSEEEALKNFKVKFNEALRESWKTKVFPKNQAATVGPTAPPAAAGGTEPPAGRAALVLRSSADWRDVTPEQDASFSNTPFKRSTEERKPGPGGMLAVPGLVSSVCAAAPPNHRSSQYREVMHIQCACIITINVGRATGEAGMNREEAPGKSPEDMYIQQKVRVLLMLKKMGSNLTPSEEAFLRNYAGVVHSQMSQLPQHNIDQGKALKVPQVCTA</sequence>
<dbReference type="Gene3D" id="1.10.1070.11">
    <property type="entry name" value="Phosphatidylinositol 3-/4-kinase, catalytic domain"/>
    <property type="match status" value="1"/>
</dbReference>
<feature type="domain" description="PIK helical" evidence="13">
    <location>
        <begin position="442"/>
        <end position="630"/>
    </location>
</feature>
<evidence type="ECO:0000256" key="3">
    <source>
        <dbReference type="ARBA" id="ARBA00006505"/>
    </source>
</evidence>
<dbReference type="PROSITE" id="PS51546">
    <property type="entry name" value="PI3K_RBD"/>
    <property type="match status" value="1"/>
</dbReference>
<keyword evidence="7" id="KW-0418">Kinase</keyword>
<dbReference type="PROSITE" id="PS51547">
    <property type="entry name" value="C2_PI3K"/>
    <property type="match status" value="1"/>
</dbReference>
<comment type="similarity">
    <text evidence="2">Belongs to the PI3/PI4-kinase family. Type III PI4K subfamily.</text>
</comment>
<evidence type="ECO:0000256" key="1">
    <source>
        <dbReference type="ARBA" id="ARBA00004805"/>
    </source>
</evidence>
<dbReference type="Pfam" id="PF00792">
    <property type="entry name" value="PI3K_C2"/>
    <property type="match status" value="1"/>
</dbReference>
<evidence type="ECO:0000256" key="7">
    <source>
        <dbReference type="ARBA" id="ARBA00022777"/>
    </source>
</evidence>
<comment type="pathway">
    <text evidence="1">Phospholipid metabolism; phosphatidylinositol phosphate biosynthesis.</text>
</comment>
<dbReference type="AlphaFoldDB" id="Q4RVP5"/>
<dbReference type="GO" id="GO:0005524">
    <property type="term" value="F:ATP binding"/>
    <property type="evidence" value="ECO:0007669"/>
    <property type="project" value="UniProtKB-KW"/>
</dbReference>
<dbReference type="PROSITE" id="PS51544">
    <property type="entry name" value="PI3K_ABD"/>
    <property type="match status" value="1"/>
</dbReference>
<evidence type="ECO:0000259" key="11">
    <source>
        <dbReference type="PROSITE" id="PS50290"/>
    </source>
</evidence>
<keyword evidence="6" id="KW-0547">Nucleotide-binding</keyword>
<evidence type="ECO:0000259" key="13">
    <source>
        <dbReference type="PROSITE" id="PS51545"/>
    </source>
</evidence>
<evidence type="ECO:0000313" key="16">
    <source>
        <dbReference type="EMBL" id="CAG07537.1"/>
    </source>
</evidence>
<dbReference type="PANTHER" id="PTHR10048">
    <property type="entry name" value="PHOSPHATIDYLINOSITOL KINASE"/>
    <property type="match status" value="1"/>
</dbReference>
<dbReference type="PROSITE" id="PS00916">
    <property type="entry name" value="PI3_4_KINASE_2"/>
    <property type="match status" value="1"/>
</dbReference>
<evidence type="ECO:0000259" key="14">
    <source>
        <dbReference type="PROSITE" id="PS51546"/>
    </source>
</evidence>
<dbReference type="EMBL" id="CAAE01014991">
    <property type="protein sequence ID" value="CAG07537.1"/>
    <property type="molecule type" value="Genomic_DNA"/>
</dbReference>
<dbReference type="SUPFAM" id="SSF49562">
    <property type="entry name" value="C2 domain (Calcium/lipid-binding domain, CaLB)"/>
    <property type="match status" value="1"/>
</dbReference>
<feature type="region of interest" description="Disordered" evidence="10">
    <location>
        <begin position="1009"/>
        <end position="1034"/>
    </location>
</feature>
<dbReference type="InterPro" id="IPR000403">
    <property type="entry name" value="PI3/4_kinase_cat_dom"/>
</dbReference>
<dbReference type="Pfam" id="PF06384">
    <property type="entry name" value="ICAT"/>
    <property type="match status" value="1"/>
</dbReference>
<dbReference type="Pfam" id="PF00794">
    <property type="entry name" value="PI3K_rbd"/>
    <property type="match status" value="1"/>
</dbReference>
<name>Q4RVP5_TETNG</name>
<dbReference type="InterPro" id="IPR036940">
    <property type="entry name" value="PI3/4_kinase_cat_sf"/>
</dbReference>
<evidence type="ECO:0000256" key="8">
    <source>
        <dbReference type="ARBA" id="ARBA00022840"/>
    </source>
</evidence>
<evidence type="ECO:0000256" key="10">
    <source>
        <dbReference type="SAM" id="MobiDB-lite"/>
    </source>
</evidence>
<feature type="region of interest" description="Disordered" evidence="10">
    <location>
        <begin position="971"/>
        <end position="991"/>
    </location>
</feature>
<comment type="catalytic activity">
    <reaction evidence="9">
        <text>a 1,2-diacyl-sn-glycero-3-phospho-(1D-myo-inositol-4,5-bisphosphate) + ATP = a 1,2-diacyl-sn-glycero-3-phospho-(1D-myo-inositol-3,4,5-trisphosphate) + ADP + H(+)</text>
        <dbReference type="Rhea" id="RHEA:21292"/>
        <dbReference type="ChEBI" id="CHEBI:15378"/>
        <dbReference type="ChEBI" id="CHEBI:30616"/>
        <dbReference type="ChEBI" id="CHEBI:57836"/>
        <dbReference type="ChEBI" id="CHEBI:58456"/>
        <dbReference type="ChEBI" id="CHEBI:456216"/>
        <dbReference type="EC" id="2.7.1.153"/>
    </reaction>
    <physiologicalReaction direction="left-to-right" evidence="9">
        <dbReference type="Rhea" id="RHEA:21293"/>
    </physiologicalReaction>
</comment>
<evidence type="ECO:0000256" key="9">
    <source>
        <dbReference type="ARBA" id="ARBA00023981"/>
    </source>
</evidence>
<dbReference type="SMART" id="SM00144">
    <property type="entry name" value="PI3K_rbd"/>
    <property type="match status" value="1"/>
</dbReference>
<dbReference type="GO" id="GO:0005886">
    <property type="term" value="C:plasma membrane"/>
    <property type="evidence" value="ECO:0007669"/>
    <property type="project" value="TreeGrafter"/>
</dbReference>
<reference evidence="16" key="2">
    <citation type="submission" date="2004-02" db="EMBL/GenBank/DDBJ databases">
        <authorList>
            <consortium name="Genoscope"/>
            <consortium name="Whitehead Institute Centre for Genome Research"/>
        </authorList>
    </citation>
    <scope>NUCLEOTIDE SEQUENCE</scope>
</reference>
<dbReference type="InterPro" id="IPR029071">
    <property type="entry name" value="Ubiquitin-like_domsf"/>
</dbReference>
<protein>
    <recommendedName>
        <fullName evidence="4">phosphatidylinositol-4,5-bisphosphate 3-kinase</fullName>
        <ecNumber evidence="4">2.7.1.153</ecNumber>
    </recommendedName>
</protein>
<dbReference type="CDD" id="cd08693">
    <property type="entry name" value="C2_PI3K_class_I_beta_delta"/>
    <property type="match status" value="1"/>
</dbReference>
<dbReference type="EC" id="2.7.1.153" evidence="4"/>
<dbReference type="SMART" id="SM00142">
    <property type="entry name" value="PI3K_C2"/>
    <property type="match status" value="1"/>
</dbReference>
<comment type="caution">
    <text evidence="16">The sequence shown here is derived from an EMBL/GenBank/DDBJ whole genome shotgun (WGS) entry which is preliminary data.</text>
</comment>
<feature type="domain" description="PI3K-RBD" evidence="14">
    <location>
        <begin position="187"/>
        <end position="290"/>
    </location>
</feature>
<dbReference type="SUPFAM" id="SSF81730">
    <property type="entry name" value="beta-catenin-interacting protein ICAT"/>
    <property type="match status" value="1"/>
</dbReference>
<evidence type="ECO:0000259" key="15">
    <source>
        <dbReference type="PROSITE" id="PS51547"/>
    </source>
</evidence>
<reference evidence="16" key="1">
    <citation type="journal article" date="2004" name="Nature">
        <title>Genome duplication in the teleost fish Tetraodon nigroviridis reveals the early vertebrate proto-karyotype.</title>
        <authorList>
            <person name="Jaillon O."/>
            <person name="Aury J.-M."/>
            <person name="Brunet F."/>
            <person name="Petit J.-L."/>
            <person name="Stange-Thomann N."/>
            <person name="Mauceli E."/>
            <person name="Bouneau L."/>
            <person name="Fischer C."/>
            <person name="Ozouf-Costaz C."/>
            <person name="Bernot A."/>
            <person name="Nicaud S."/>
            <person name="Jaffe D."/>
            <person name="Fisher S."/>
            <person name="Lutfalla G."/>
            <person name="Dossat C."/>
            <person name="Segurens B."/>
            <person name="Dasilva C."/>
            <person name="Salanoubat M."/>
            <person name="Levy M."/>
            <person name="Boudet N."/>
            <person name="Castellano S."/>
            <person name="Anthouard V."/>
            <person name="Jubin C."/>
            <person name="Castelli V."/>
            <person name="Katinka M."/>
            <person name="Vacherie B."/>
            <person name="Biemont C."/>
            <person name="Skalli Z."/>
            <person name="Cattolico L."/>
            <person name="Poulain J."/>
            <person name="De Berardinis V."/>
            <person name="Cruaud C."/>
            <person name="Duprat S."/>
            <person name="Brottier P."/>
            <person name="Coutanceau J.-P."/>
            <person name="Gouzy J."/>
            <person name="Parra G."/>
            <person name="Lardier G."/>
            <person name="Chapple C."/>
            <person name="McKernan K.J."/>
            <person name="McEwan P."/>
            <person name="Bosak S."/>
            <person name="Kellis M."/>
            <person name="Volff J.-N."/>
            <person name="Guigo R."/>
            <person name="Zody M.C."/>
            <person name="Mesirov J."/>
            <person name="Lindblad-Toh K."/>
            <person name="Birren B."/>
            <person name="Nusbaum C."/>
            <person name="Kahn D."/>
            <person name="Robinson-Rechavi M."/>
            <person name="Laudet V."/>
            <person name="Schachter V."/>
            <person name="Quetier F."/>
            <person name="Saurin W."/>
            <person name="Scarpelli C."/>
            <person name="Wincker P."/>
            <person name="Lander E.S."/>
            <person name="Weissenbach J."/>
            <person name="Roest Crollius H."/>
        </authorList>
    </citation>
    <scope>NUCLEOTIDE SEQUENCE [LARGE SCALE GENOMIC DNA]</scope>
</reference>
<dbReference type="Pfam" id="PF02192">
    <property type="entry name" value="PI3K_p85B"/>
    <property type="match status" value="1"/>
</dbReference>
<dbReference type="SUPFAM" id="SSF54236">
    <property type="entry name" value="Ubiquitin-like"/>
    <property type="match status" value="1"/>
</dbReference>
<dbReference type="GO" id="GO:0016477">
    <property type="term" value="P:cell migration"/>
    <property type="evidence" value="ECO:0007669"/>
    <property type="project" value="TreeGrafter"/>
</dbReference>
<dbReference type="InterPro" id="IPR000341">
    <property type="entry name" value="PI3K_Ras-bd_dom"/>
</dbReference>
<dbReference type="GO" id="GO:0005737">
    <property type="term" value="C:cytoplasm"/>
    <property type="evidence" value="ECO:0007669"/>
    <property type="project" value="UniProtKB-ARBA"/>
</dbReference>
<feature type="compositionally biased region" description="Polar residues" evidence="10">
    <location>
        <begin position="1013"/>
        <end position="1023"/>
    </location>
</feature>
<evidence type="ECO:0000256" key="2">
    <source>
        <dbReference type="ARBA" id="ARBA00006209"/>
    </source>
</evidence>
<dbReference type="GO" id="GO:0048015">
    <property type="term" value="P:phosphatidylinositol-mediated signaling"/>
    <property type="evidence" value="ECO:0007669"/>
    <property type="project" value="TreeGrafter"/>
</dbReference>
<dbReference type="GO" id="GO:0035005">
    <property type="term" value="F:1-phosphatidylinositol-4-phosphate 3-kinase activity"/>
    <property type="evidence" value="ECO:0007669"/>
    <property type="project" value="TreeGrafter"/>
</dbReference>